<comment type="caution">
    <text evidence="8">The sequence shown here is derived from an EMBL/GenBank/DDBJ whole genome shotgun (WGS) entry which is preliminary data.</text>
</comment>
<comment type="subcellular location">
    <subcellularLocation>
        <location evidence="4">Cell membrane</location>
        <topology evidence="4">Lipid-anchor</topology>
    </subcellularLocation>
</comment>
<dbReference type="Pfam" id="PF05036">
    <property type="entry name" value="SPOR"/>
    <property type="match status" value="1"/>
</dbReference>
<dbReference type="EMBL" id="JAASRM010000001">
    <property type="protein sequence ID" value="NIK89960.1"/>
    <property type="molecule type" value="Genomic_DNA"/>
</dbReference>
<dbReference type="GO" id="GO:0008932">
    <property type="term" value="F:lytic endotransglycosylase activity"/>
    <property type="evidence" value="ECO:0007669"/>
    <property type="project" value="UniProtKB-UniRule"/>
</dbReference>
<keyword evidence="4" id="KW-1003">Cell membrane</keyword>
<dbReference type="SUPFAM" id="SSF50685">
    <property type="entry name" value="Barwin-like endoglucanases"/>
    <property type="match status" value="1"/>
</dbReference>
<feature type="chain" id="PRO_5033186259" description="Endolytic peptidoglycan transglycosylase RlpA" evidence="6">
    <location>
        <begin position="19"/>
        <end position="315"/>
    </location>
</feature>
<dbReference type="EC" id="4.2.2.-" evidence="4"/>
<dbReference type="InterPro" id="IPR036908">
    <property type="entry name" value="RlpA-like_sf"/>
</dbReference>
<dbReference type="GO" id="GO:0071555">
    <property type="term" value="P:cell wall organization"/>
    <property type="evidence" value="ECO:0007669"/>
    <property type="project" value="UniProtKB-KW"/>
</dbReference>
<dbReference type="PANTHER" id="PTHR34183:SF1">
    <property type="entry name" value="ENDOLYTIC PEPTIDOGLYCAN TRANSGLYCOSYLASE RLPA"/>
    <property type="match status" value="1"/>
</dbReference>
<dbReference type="Gene3D" id="3.30.70.1070">
    <property type="entry name" value="Sporulation related repeat"/>
    <property type="match status" value="1"/>
</dbReference>
<keyword evidence="2 4" id="KW-0456">Lyase</keyword>
<dbReference type="PROSITE" id="PS51724">
    <property type="entry name" value="SPOR"/>
    <property type="match status" value="1"/>
</dbReference>
<dbReference type="Proteomes" id="UP000570514">
    <property type="component" value="Unassembled WGS sequence"/>
</dbReference>
<dbReference type="InterPro" id="IPR012997">
    <property type="entry name" value="RplA"/>
</dbReference>
<protein>
    <recommendedName>
        <fullName evidence="4">Endolytic peptidoglycan transglycosylase RlpA</fullName>
        <ecNumber evidence="4">4.2.2.-</ecNumber>
    </recommendedName>
</protein>
<dbReference type="GO" id="GO:0009279">
    <property type="term" value="C:cell outer membrane"/>
    <property type="evidence" value="ECO:0007669"/>
    <property type="project" value="TreeGrafter"/>
</dbReference>
<feature type="signal peptide" evidence="6">
    <location>
        <begin position="1"/>
        <end position="18"/>
    </location>
</feature>
<keyword evidence="4" id="KW-0472">Membrane</keyword>
<dbReference type="Gene3D" id="2.40.40.10">
    <property type="entry name" value="RlpA-like domain"/>
    <property type="match status" value="1"/>
</dbReference>
<dbReference type="PROSITE" id="PS51257">
    <property type="entry name" value="PROKAR_LIPOPROTEIN"/>
    <property type="match status" value="1"/>
</dbReference>
<evidence type="ECO:0000256" key="4">
    <source>
        <dbReference type="HAMAP-Rule" id="MF_02071"/>
    </source>
</evidence>
<evidence type="ECO:0000256" key="2">
    <source>
        <dbReference type="ARBA" id="ARBA00023239"/>
    </source>
</evidence>
<dbReference type="RefSeq" id="WP_167084114.1">
    <property type="nucleotide sequence ID" value="NZ_BAAADC010000001.1"/>
</dbReference>
<sequence>MRALPGKACAGLMLAALAAGCATSVPEDTTPRVTVPPNTGVYRVGNPYQVGGIWYYPREQPDYDETGIASWYGPGFYGNLTADGEMFTSQDLTAAHKTLPMPVNVRVTNLENGRSLILRVNDRGPFAQGRVIDVSERAAKLLGFFEKGTARVRVQYIARADLPNGKPQPFGAGTPESVQNELPAAPNGAVETGTLTPVPGINVAPPKPVKPAVPVPQETTIGSADAGALPSGQVTKVPVPAVTHLYVQLGAFSNYQNALRLATRLGGDVKISTIQRNGQTLYRVRSGPFATTDDADQALSSLLSRGGADAHIVVE</sequence>
<dbReference type="NCBIfam" id="TIGR00413">
    <property type="entry name" value="rlpA"/>
    <property type="match status" value="1"/>
</dbReference>
<dbReference type="GO" id="GO:0005886">
    <property type="term" value="C:plasma membrane"/>
    <property type="evidence" value="ECO:0007669"/>
    <property type="project" value="UniProtKB-SubCell"/>
</dbReference>
<name>A0A846N4I8_9PROT</name>
<dbReference type="CDD" id="cd22268">
    <property type="entry name" value="DPBB_RlpA-like"/>
    <property type="match status" value="1"/>
</dbReference>
<dbReference type="InterPro" id="IPR034718">
    <property type="entry name" value="RlpA"/>
</dbReference>
<proteinExistence type="inferred from homology"/>
<keyword evidence="3 4" id="KW-0961">Cell wall biogenesis/degradation</keyword>
<feature type="domain" description="SPOR" evidence="7">
    <location>
        <begin position="239"/>
        <end position="315"/>
    </location>
</feature>
<reference evidence="8 9" key="1">
    <citation type="submission" date="2020-03" db="EMBL/GenBank/DDBJ databases">
        <title>Genomic Encyclopedia of Type Strains, Phase IV (KMG-IV): sequencing the most valuable type-strain genomes for metagenomic binning, comparative biology and taxonomic classification.</title>
        <authorList>
            <person name="Goeker M."/>
        </authorList>
    </citation>
    <scope>NUCLEOTIDE SEQUENCE [LARGE SCALE GENOMIC DNA]</scope>
    <source>
        <strain evidence="8 9">DSM 19867</strain>
    </source>
</reference>
<dbReference type="HAMAP" id="MF_02071">
    <property type="entry name" value="RlpA"/>
    <property type="match status" value="1"/>
</dbReference>
<dbReference type="PANTHER" id="PTHR34183">
    <property type="entry name" value="ENDOLYTIC PEPTIDOGLYCAN TRANSGLYCOSYLASE RLPA"/>
    <property type="match status" value="1"/>
</dbReference>
<keyword evidence="4" id="KW-0564">Palmitate</keyword>
<keyword evidence="9" id="KW-1185">Reference proteome</keyword>
<dbReference type="AlphaFoldDB" id="A0A846N4I8"/>
<comment type="similarity">
    <text evidence="4 5">Belongs to the RlpA family.</text>
</comment>
<evidence type="ECO:0000256" key="6">
    <source>
        <dbReference type="SAM" id="SignalP"/>
    </source>
</evidence>
<gene>
    <name evidence="4" type="primary">rlpA</name>
    <name evidence="8" type="ORF">FHS83_003278</name>
</gene>
<dbReference type="GO" id="GO:0042834">
    <property type="term" value="F:peptidoglycan binding"/>
    <property type="evidence" value="ECO:0007669"/>
    <property type="project" value="InterPro"/>
</dbReference>
<evidence type="ECO:0000313" key="9">
    <source>
        <dbReference type="Proteomes" id="UP000570514"/>
    </source>
</evidence>
<keyword evidence="1 6" id="KW-0732">Signal</keyword>
<dbReference type="InterPro" id="IPR036680">
    <property type="entry name" value="SPOR-like_sf"/>
</dbReference>
<evidence type="ECO:0000256" key="5">
    <source>
        <dbReference type="RuleBase" id="RU003495"/>
    </source>
</evidence>
<dbReference type="SUPFAM" id="SSF110997">
    <property type="entry name" value="Sporulation related repeat"/>
    <property type="match status" value="1"/>
</dbReference>
<evidence type="ECO:0000256" key="1">
    <source>
        <dbReference type="ARBA" id="ARBA00022729"/>
    </source>
</evidence>
<keyword evidence="4 8" id="KW-0449">Lipoprotein</keyword>
<comment type="function">
    <text evidence="4">Lytic transglycosylase with a strong preference for naked glycan strands that lack stem peptides.</text>
</comment>
<accession>A0A846N4I8</accession>
<dbReference type="InterPro" id="IPR007730">
    <property type="entry name" value="SPOR-like_dom"/>
</dbReference>
<dbReference type="InterPro" id="IPR009009">
    <property type="entry name" value="RlpA-like_DPBB"/>
</dbReference>
<evidence type="ECO:0000256" key="3">
    <source>
        <dbReference type="ARBA" id="ARBA00023316"/>
    </source>
</evidence>
<dbReference type="Pfam" id="PF03330">
    <property type="entry name" value="DPBB_1"/>
    <property type="match status" value="1"/>
</dbReference>
<evidence type="ECO:0000259" key="7">
    <source>
        <dbReference type="PROSITE" id="PS51724"/>
    </source>
</evidence>
<evidence type="ECO:0000313" key="8">
    <source>
        <dbReference type="EMBL" id="NIK89960.1"/>
    </source>
</evidence>
<organism evidence="8 9">
    <name type="scientific">Rhizomicrobium palustre</name>
    <dbReference type="NCBI Taxonomy" id="189966"/>
    <lineage>
        <taxon>Bacteria</taxon>
        <taxon>Pseudomonadati</taxon>
        <taxon>Pseudomonadota</taxon>
        <taxon>Alphaproteobacteria</taxon>
        <taxon>Micropepsales</taxon>
        <taxon>Micropepsaceae</taxon>
        <taxon>Rhizomicrobium</taxon>
    </lineage>
</organism>
<dbReference type="GO" id="GO:0000270">
    <property type="term" value="P:peptidoglycan metabolic process"/>
    <property type="evidence" value="ECO:0007669"/>
    <property type="project" value="UniProtKB-UniRule"/>
</dbReference>